<evidence type="ECO:0000256" key="2">
    <source>
        <dbReference type="ARBA" id="ARBA00008661"/>
    </source>
</evidence>
<evidence type="ECO:0000256" key="5">
    <source>
        <dbReference type="ARBA" id="ARBA00022692"/>
    </source>
</evidence>
<keyword evidence="6" id="KW-0735">Signal-anchor</keyword>
<keyword evidence="4" id="KW-0808">Transferase</keyword>
<dbReference type="Proteomes" id="UP000046395">
    <property type="component" value="Unassembled WGS sequence"/>
</dbReference>
<evidence type="ECO:0000256" key="10">
    <source>
        <dbReference type="RuleBase" id="RU363063"/>
    </source>
</evidence>
<dbReference type="WBParaSite" id="TMUE_2000008186.1">
    <property type="protein sequence ID" value="TMUE_2000008186.1"/>
    <property type="gene ID" value="WBGene00300165"/>
</dbReference>
<evidence type="ECO:0000256" key="9">
    <source>
        <dbReference type="ARBA" id="ARBA00023136"/>
    </source>
</evidence>
<name>A0A5S6QLH5_TRIMR</name>
<evidence type="ECO:0000256" key="3">
    <source>
        <dbReference type="ARBA" id="ARBA00022676"/>
    </source>
</evidence>
<dbReference type="STRING" id="70415.A0A5S6QLH5"/>
<keyword evidence="8 10" id="KW-0333">Golgi apparatus</keyword>
<evidence type="ECO:0000256" key="1">
    <source>
        <dbReference type="ARBA" id="ARBA00004323"/>
    </source>
</evidence>
<reference evidence="12" key="1">
    <citation type="submission" date="2019-12" db="UniProtKB">
        <authorList>
            <consortium name="WormBaseParasite"/>
        </authorList>
    </citation>
    <scope>IDENTIFICATION</scope>
</reference>
<evidence type="ECO:0000313" key="12">
    <source>
        <dbReference type="WBParaSite" id="TMUE_2000008186.1"/>
    </source>
</evidence>
<keyword evidence="7" id="KW-1133">Transmembrane helix</keyword>
<proteinExistence type="inferred from homology"/>
<evidence type="ECO:0000256" key="8">
    <source>
        <dbReference type="ARBA" id="ARBA00023034"/>
    </source>
</evidence>
<evidence type="ECO:0000256" key="4">
    <source>
        <dbReference type="ARBA" id="ARBA00022679"/>
    </source>
</evidence>
<dbReference type="EC" id="2.4.1.-" evidence="10"/>
<keyword evidence="3 10" id="KW-0328">Glycosyltransferase</keyword>
<dbReference type="Pfam" id="PF01762">
    <property type="entry name" value="Galactosyl_T"/>
    <property type="match status" value="1"/>
</dbReference>
<evidence type="ECO:0000313" key="11">
    <source>
        <dbReference type="Proteomes" id="UP000046395"/>
    </source>
</evidence>
<dbReference type="PANTHER" id="PTHR11214:SF3">
    <property type="entry name" value="BETA-1,3-GALACTOSYLTRANSFERASE 6"/>
    <property type="match status" value="1"/>
</dbReference>
<dbReference type="GO" id="GO:0000139">
    <property type="term" value="C:Golgi membrane"/>
    <property type="evidence" value="ECO:0007669"/>
    <property type="project" value="UniProtKB-SubCell"/>
</dbReference>
<dbReference type="GO" id="GO:0006493">
    <property type="term" value="P:protein O-linked glycosylation"/>
    <property type="evidence" value="ECO:0007669"/>
    <property type="project" value="TreeGrafter"/>
</dbReference>
<protein>
    <recommendedName>
        <fullName evidence="10">Hexosyltransferase</fullName>
        <ecNumber evidence="10">2.4.1.-</ecNumber>
    </recommendedName>
</protein>
<comment type="similarity">
    <text evidence="2 10">Belongs to the glycosyltransferase 31 family.</text>
</comment>
<dbReference type="PANTHER" id="PTHR11214">
    <property type="entry name" value="BETA-1,3-N-ACETYLGLUCOSAMINYLTRANSFERASE"/>
    <property type="match status" value="1"/>
</dbReference>
<dbReference type="InterPro" id="IPR002659">
    <property type="entry name" value="Glyco_trans_31"/>
</dbReference>
<dbReference type="AlphaFoldDB" id="A0A5S6QLH5"/>
<keyword evidence="9" id="KW-0472">Membrane</keyword>
<keyword evidence="11" id="KW-1185">Reference proteome</keyword>
<accession>A0A5S6QLH5</accession>
<organism evidence="11 12">
    <name type="scientific">Trichuris muris</name>
    <name type="common">Mouse whipworm</name>
    <dbReference type="NCBI Taxonomy" id="70415"/>
    <lineage>
        <taxon>Eukaryota</taxon>
        <taxon>Metazoa</taxon>
        <taxon>Ecdysozoa</taxon>
        <taxon>Nematoda</taxon>
        <taxon>Enoplea</taxon>
        <taxon>Dorylaimia</taxon>
        <taxon>Trichinellida</taxon>
        <taxon>Trichuridae</taxon>
        <taxon>Trichuris</taxon>
    </lineage>
</organism>
<evidence type="ECO:0000256" key="7">
    <source>
        <dbReference type="ARBA" id="ARBA00022989"/>
    </source>
</evidence>
<comment type="subcellular location">
    <subcellularLocation>
        <location evidence="1 10">Golgi apparatus membrane</location>
        <topology evidence="1 10">Single-pass type II membrane protein</topology>
    </subcellularLocation>
</comment>
<keyword evidence="5" id="KW-0812">Transmembrane</keyword>
<evidence type="ECO:0000256" key="6">
    <source>
        <dbReference type="ARBA" id="ARBA00022968"/>
    </source>
</evidence>
<sequence length="124" mass="14912">MKPYRDKTNRWYVSYEEYNETVYPRYCSGSSYCLTMRAVQPLLDSVKSSPFLWVDDAYITGVLANVANVQRIDTQSLYKFSYEEINKNFFHNPFIFLHLPRTLNRRYAFWKKTLELCNMEDCSR</sequence>
<dbReference type="GO" id="GO:0016758">
    <property type="term" value="F:hexosyltransferase activity"/>
    <property type="evidence" value="ECO:0007669"/>
    <property type="project" value="InterPro"/>
</dbReference>